<dbReference type="OrthoDB" id="66881at2759"/>
<protein>
    <recommendedName>
        <fullName evidence="8">Flavin-containing monooxygenase</fullName>
        <ecNumber evidence="8">1.-.-.-</ecNumber>
    </recommendedName>
</protein>
<evidence type="ECO:0000313" key="9">
    <source>
        <dbReference type="EMBL" id="EEB17825.1"/>
    </source>
</evidence>
<dbReference type="PRINTS" id="PR00370">
    <property type="entry name" value="FMOXYGENASE"/>
</dbReference>
<dbReference type="Gene3D" id="3.50.50.60">
    <property type="entry name" value="FAD/NAD(P)-binding domain"/>
    <property type="match status" value="2"/>
</dbReference>
<dbReference type="GO" id="GO:0050661">
    <property type="term" value="F:NADP binding"/>
    <property type="evidence" value="ECO:0007669"/>
    <property type="project" value="InterPro"/>
</dbReference>
<dbReference type="EC" id="1.-.-.-" evidence="8"/>
<dbReference type="OMA" id="CFEKQSD"/>
<dbReference type="GO" id="GO:0004499">
    <property type="term" value="F:N,N-dimethylaniline monooxygenase activity"/>
    <property type="evidence" value="ECO:0007669"/>
    <property type="project" value="InterPro"/>
</dbReference>
<keyword evidence="11" id="KW-1185">Reference proteome</keyword>
<dbReference type="STRING" id="121224.E0VWR9"/>
<evidence type="ECO:0000256" key="5">
    <source>
        <dbReference type="ARBA" id="ARBA00022857"/>
    </source>
</evidence>
<name>E0VWR9_PEDHC</name>
<evidence type="ECO:0000256" key="7">
    <source>
        <dbReference type="ARBA" id="ARBA00023033"/>
    </source>
</evidence>
<reference evidence="9" key="1">
    <citation type="submission" date="2007-04" db="EMBL/GenBank/DDBJ databases">
        <title>Annotation of Pediculus humanus corporis strain USDA.</title>
        <authorList>
            <person name="Kirkness E."/>
            <person name="Hannick L."/>
            <person name="Hass B."/>
            <person name="Bruggner R."/>
            <person name="Lawson D."/>
            <person name="Bidwell S."/>
            <person name="Joardar V."/>
            <person name="Caler E."/>
            <person name="Walenz B."/>
            <person name="Inman J."/>
            <person name="Schobel S."/>
            <person name="Galinsky K."/>
            <person name="Amedeo P."/>
            <person name="Strausberg R."/>
        </authorList>
    </citation>
    <scope>NUCLEOTIDE SEQUENCE</scope>
    <source>
        <strain evidence="9">USDA</strain>
    </source>
</reference>
<evidence type="ECO:0000313" key="11">
    <source>
        <dbReference type="Proteomes" id="UP000009046"/>
    </source>
</evidence>
<keyword evidence="3 8" id="KW-0285">Flavoprotein</keyword>
<dbReference type="RefSeq" id="XP_002430563.1">
    <property type="nucleotide sequence ID" value="XM_002430518.1"/>
</dbReference>
<dbReference type="InParanoid" id="E0VWR9"/>
<sequence>MQMRICVIGAGAAGLCAGRHMIYFPEKYHFVIFEQTSDVGGTWNYNDKTGLDEYNVPIHSSMYKNLRTNVPKEIMGYPDFPFTNDGKSFTHHTQVLEYLKNYAKEHRLRDNIKFRSRVKSIEPKEIQGNKRIWKVNVTNLETGVDTEYEFDGIMVCNGHFSVPNIPQIENINDFKGIQTHSHSYREPEIYKGKTIVVLGAGSSGMDIAIEVSKFAKQIYLSHNHAKHSSELPENIIQKPGIKLATEDGFYFLDDSFIKADVLLYCTGYQYDFPFLTENCKVKISGNRVTPLYKHLIHMDYPELCFVGLPFTVLPFPFFHYQVLYYLKCLEGKVVKLPDKKKMKEESEKDYNKRIVEMKMPPKHAHKMGPLQWEYFEDLGKLVNIGNLPPVYKMVYNFVEQQRINNVMFYKKEDYKVLNEEEYVRLMPE</sequence>
<reference evidence="10" key="3">
    <citation type="submission" date="2021-02" db="UniProtKB">
        <authorList>
            <consortium name="EnsemblMetazoa"/>
        </authorList>
    </citation>
    <scope>IDENTIFICATION</scope>
    <source>
        <strain evidence="10">USDA</strain>
    </source>
</reference>
<evidence type="ECO:0000313" key="10">
    <source>
        <dbReference type="EnsemblMetazoa" id="PHUM490630-PA"/>
    </source>
</evidence>
<dbReference type="EMBL" id="AAZO01005937">
    <property type="status" value="NOT_ANNOTATED_CDS"/>
    <property type="molecule type" value="Genomic_DNA"/>
</dbReference>
<dbReference type="InterPro" id="IPR050346">
    <property type="entry name" value="FMO-like"/>
</dbReference>
<dbReference type="PANTHER" id="PTHR23023">
    <property type="entry name" value="DIMETHYLANILINE MONOOXYGENASE"/>
    <property type="match status" value="1"/>
</dbReference>
<evidence type="ECO:0000256" key="2">
    <source>
        <dbReference type="ARBA" id="ARBA00009183"/>
    </source>
</evidence>
<dbReference type="SUPFAM" id="SSF51905">
    <property type="entry name" value="FAD/NAD(P)-binding domain"/>
    <property type="match status" value="2"/>
</dbReference>
<evidence type="ECO:0000256" key="8">
    <source>
        <dbReference type="RuleBase" id="RU361177"/>
    </source>
</evidence>
<keyword evidence="7 8" id="KW-0503">Monooxygenase</keyword>
<accession>E0VWR9</accession>
<evidence type="ECO:0000256" key="3">
    <source>
        <dbReference type="ARBA" id="ARBA00022630"/>
    </source>
</evidence>
<keyword evidence="6 8" id="KW-0560">Oxidoreductase</keyword>
<evidence type="ECO:0000256" key="6">
    <source>
        <dbReference type="ARBA" id="ARBA00023002"/>
    </source>
</evidence>
<keyword evidence="4 8" id="KW-0274">FAD</keyword>
<dbReference type="InterPro" id="IPR036188">
    <property type="entry name" value="FAD/NAD-bd_sf"/>
</dbReference>
<proteinExistence type="inferred from homology"/>
<dbReference type="Proteomes" id="UP000009046">
    <property type="component" value="Unassembled WGS sequence"/>
</dbReference>
<dbReference type="CTD" id="8235746"/>
<comment type="similarity">
    <text evidence="2 8">Belongs to the FMO family.</text>
</comment>
<dbReference type="EMBL" id="DS235824">
    <property type="protein sequence ID" value="EEB17825.1"/>
    <property type="molecule type" value="Genomic_DNA"/>
</dbReference>
<dbReference type="GO" id="GO:0050660">
    <property type="term" value="F:flavin adenine dinucleotide binding"/>
    <property type="evidence" value="ECO:0007669"/>
    <property type="project" value="InterPro"/>
</dbReference>
<reference evidence="9" key="2">
    <citation type="submission" date="2007-04" db="EMBL/GenBank/DDBJ databases">
        <title>The genome of the human body louse.</title>
        <authorList>
            <consortium name="The Human Body Louse Genome Consortium"/>
            <person name="Kirkness E."/>
            <person name="Walenz B."/>
            <person name="Hass B."/>
            <person name="Bruggner R."/>
            <person name="Strausberg R."/>
        </authorList>
    </citation>
    <scope>NUCLEOTIDE SEQUENCE</scope>
    <source>
        <strain evidence="9">USDA</strain>
    </source>
</reference>
<dbReference type="eggNOG" id="KOG1399">
    <property type="taxonomic scope" value="Eukaryota"/>
</dbReference>
<keyword evidence="5" id="KW-0521">NADP</keyword>
<comment type="cofactor">
    <cofactor evidence="1 8">
        <name>FAD</name>
        <dbReference type="ChEBI" id="CHEBI:57692"/>
    </cofactor>
</comment>
<dbReference type="VEuPathDB" id="VectorBase:PHUM490630"/>
<dbReference type="Pfam" id="PF00743">
    <property type="entry name" value="FMO-like"/>
    <property type="match status" value="2"/>
</dbReference>
<dbReference type="FunFam" id="3.50.50.60:FF:000138">
    <property type="entry name" value="Flavin-containing monooxygenase"/>
    <property type="match status" value="1"/>
</dbReference>
<dbReference type="PIRSF" id="PIRSF000332">
    <property type="entry name" value="FMO"/>
    <property type="match status" value="1"/>
</dbReference>
<dbReference type="KEGG" id="phu:Phum_PHUM490630"/>
<gene>
    <name evidence="10" type="primary">8235746</name>
    <name evidence="9" type="ORF">Phum_PHUM490630</name>
</gene>
<dbReference type="InterPro" id="IPR000960">
    <property type="entry name" value="Flavin_mOase"/>
</dbReference>
<evidence type="ECO:0000256" key="4">
    <source>
        <dbReference type="ARBA" id="ARBA00022827"/>
    </source>
</evidence>
<evidence type="ECO:0000256" key="1">
    <source>
        <dbReference type="ARBA" id="ARBA00001974"/>
    </source>
</evidence>
<dbReference type="AlphaFoldDB" id="E0VWR9"/>
<dbReference type="EnsemblMetazoa" id="PHUM490630-RA">
    <property type="protein sequence ID" value="PHUM490630-PA"/>
    <property type="gene ID" value="PHUM490630"/>
</dbReference>
<dbReference type="FunCoup" id="E0VWR9">
    <property type="interactions" value="215"/>
</dbReference>
<dbReference type="HOGENOM" id="CLU_006909_3_0_1"/>
<organism>
    <name type="scientific">Pediculus humanus subsp. corporis</name>
    <name type="common">Body louse</name>
    <dbReference type="NCBI Taxonomy" id="121224"/>
    <lineage>
        <taxon>Eukaryota</taxon>
        <taxon>Metazoa</taxon>
        <taxon>Ecdysozoa</taxon>
        <taxon>Arthropoda</taxon>
        <taxon>Hexapoda</taxon>
        <taxon>Insecta</taxon>
        <taxon>Pterygota</taxon>
        <taxon>Neoptera</taxon>
        <taxon>Paraneoptera</taxon>
        <taxon>Psocodea</taxon>
        <taxon>Troctomorpha</taxon>
        <taxon>Phthiraptera</taxon>
        <taxon>Anoplura</taxon>
        <taxon>Pediculidae</taxon>
        <taxon>Pediculus</taxon>
    </lineage>
</organism>
<dbReference type="InterPro" id="IPR020946">
    <property type="entry name" value="Flavin_mOase-like"/>
</dbReference>
<dbReference type="GeneID" id="8235746"/>